<evidence type="ECO:0000256" key="1">
    <source>
        <dbReference type="ARBA" id="ARBA00022741"/>
    </source>
</evidence>
<sequence length="90" mass="9543">MGSKVQPAEKEQIEKAKEELKTALGGNDTEEIKAKSEALSKALYAVTERIYKETGAQNQQGAGAGQAPGQGGDDTVVDADYTVVDDDEKK</sequence>
<name>A0A645JBB0_9ZZZZ</name>
<feature type="region of interest" description="Disordered" evidence="3">
    <location>
        <begin position="1"/>
        <end position="29"/>
    </location>
</feature>
<keyword evidence="1" id="KW-0547">Nucleotide-binding</keyword>
<feature type="compositionally biased region" description="Gly residues" evidence="3">
    <location>
        <begin position="62"/>
        <end position="72"/>
    </location>
</feature>
<dbReference type="InterPro" id="IPR029048">
    <property type="entry name" value="HSP70_C_sf"/>
</dbReference>
<dbReference type="AlphaFoldDB" id="A0A645JBB0"/>
<comment type="caution">
    <text evidence="4">The sequence shown here is derived from an EMBL/GenBank/DDBJ whole genome shotgun (WGS) entry which is preliminary data.</text>
</comment>
<feature type="region of interest" description="Disordered" evidence="3">
    <location>
        <begin position="55"/>
        <end position="90"/>
    </location>
</feature>
<proteinExistence type="predicted"/>
<gene>
    <name evidence="4" type="primary">dnaK_55</name>
    <name evidence="4" type="ORF">SDC9_208701</name>
</gene>
<accession>A0A645JBB0</accession>
<dbReference type="GO" id="GO:0140662">
    <property type="term" value="F:ATP-dependent protein folding chaperone"/>
    <property type="evidence" value="ECO:0007669"/>
    <property type="project" value="InterPro"/>
</dbReference>
<dbReference type="EMBL" id="VSSQ01136937">
    <property type="protein sequence ID" value="MPN60968.1"/>
    <property type="molecule type" value="Genomic_DNA"/>
</dbReference>
<evidence type="ECO:0000313" key="4">
    <source>
        <dbReference type="EMBL" id="MPN60968.1"/>
    </source>
</evidence>
<dbReference type="Pfam" id="PF00012">
    <property type="entry name" value="HSP70"/>
    <property type="match status" value="1"/>
</dbReference>
<protein>
    <submittedName>
        <fullName evidence="4">Chaperone protein DnaK</fullName>
    </submittedName>
</protein>
<dbReference type="SUPFAM" id="SSF100934">
    <property type="entry name" value="Heat shock protein 70kD (HSP70), C-terminal subdomain"/>
    <property type="match status" value="1"/>
</dbReference>
<organism evidence="4">
    <name type="scientific">bioreactor metagenome</name>
    <dbReference type="NCBI Taxonomy" id="1076179"/>
    <lineage>
        <taxon>unclassified sequences</taxon>
        <taxon>metagenomes</taxon>
        <taxon>ecological metagenomes</taxon>
    </lineage>
</organism>
<evidence type="ECO:0000256" key="2">
    <source>
        <dbReference type="ARBA" id="ARBA00022840"/>
    </source>
</evidence>
<dbReference type="Gene3D" id="1.20.1270.10">
    <property type="match status" value="1"/>
</dbReference>
<evidence type="ECO:0000256" key="3">
    <source>
        <dbReference type="SAM" id="MobiDB-lite"/>
    </source>
</evidence>
<reference evidence="4" key="1">
    <citation type="submission" date="2019-08" db="EMBL/GenBank/DDBJ databases">
        <authorList>
            <person name="Kucharzyk K."/>
            <person name="Murdoch R.W."/>
            <person name="Higgins S."/>
            <person name="Loffler F."/>
        </authorList>
    </citation>
    <scope>NUCLEOTIDE SEQUENCE</scope>
</reference>
<feature type="compositionally biased region" description="Basic and acidic residues" evidence="3">
    <location>
        <begin position="7"/>
        <end position="21"/>
    </location>
</feature>
<dbReference type="GO" id="GO:0005524">
    <property type="term" value="F:ATP binding"/>
    <property type="evidence" value="ECO:0007669"/>
    <property type="project" value="UniProtKB-KW"/>
</dbReference>
<keyword evidence="2" id="KW-0067">ATP-binding</keyword>
<dbReference type="InterPro" id="IPR013126">
    <property type="entry name" value="Hsp_70_fam"/>
</dbReference>